<evidence type="ECO:0000313" key="2">
    <source>
        <dbReference type="Proteomes" id="UP000037510"/>
    </source>
</evidence>
<name>A0A0L7LFY3_OPEBR</name>
<accession>A0A0L7LFY3</accession>
<sequence>MDSNLRSRRPVDKEEDAHLFTYRDLNHTHVSVVLAQSVDRLVDSDSPQNVVKFRLGCDFDVGDDLTT</sequence>
<dbReference type="AlphaFoldDB" id="A0A0L7LFY3"/>
<proteinExistence type="predicted"/>
<reference evidence="1 2" key="1">
    <citation type="journal article" date="2015" name="Genome Biol. Evol.">
        <title>The genome of winter moth (Operophtera brumata) provides a genomic perspective on sexual dimorphism and phenology.</title>
        <authorList>
            <person name="Derks M.F."/>
            <person name="Smit S."/>
            <person name="Salis L."/>
            <person name="Schijlen E."/>
            <person name="Bossers A."/>
            <person name="Mateman C."/>
            <person name="Pijl A.S."/>
            <person name="de Ridder D."/>
            <person name="Groenen M.A."/>
            <person name="Visser M.E."/>
            <person name="Megens H.J."/>
        </authorList>
    </citation>
    <scope>NUCLEOTIDE SEQUENCE [LARGE SCALE GENOMIC DNA]</scope>
    <source>
        <strain evidence="1">WM2013NL</strain>
        <tissue evidence="1">Head and thorax</tissue>
    </source>
</reference>
<protein>
    <submittedName>
        <fullName evidence="1">Cadherin-like protein</fullName>
    </submittedName>
</protein>
<dbReference type="Proteomes" id="UP000037510">
    <property type="component" value="Unassembled WGS sequence"/>
</dbReference>
<comment type="caution">
    <text evidence="1">The sequence shown here is derived from an EMBL/GenBank/DDBJ whole genome shotgun (WGS) entry which is preliminary data.</text>
</comment>
<dbReference type="STRING" id="104452.A0A0L7LFY3"/>
<organism evidence="1 2">
    <name type="scientific">Operophtera brumata</name>
    <name type="common">Winter moth</name>
    <name type="synonym">Phalaena brumata</name>
    <dbReference type="NCBI Taxonomy" id="104452"/>
    <lineage>
        <taxon>Eukaryota</taxon>
        <taxon>Metazoa</taxon>
        <taxon>Ecdysozoa</taxon>
        <taxon>Arthropoda</taxon>
        <taxon>Hexapoda</taxon>
        <taxon>Insecta</taxon>
        <taxon>Pterygota</taxon>
        <taxon>Neoptera</taxon>
        <taxon>Endopterygota</taxon>
        <taxon>Lepidoptera</taxon>
        <taxon>Glossata</taxon>
        <taxon>Ditrysia</taxon>
        <taxon>Geometroidea</taxon>
        <taxon>Geometridae</taxon>
        <taxon>Larentiinae</taxon>
        <taxon>Operophtera</taxon>
    </lineage>
</organism>
<evidence type="ECO:0000313" key="1">
    <source>
        <dbReference type="EMBL" id="KOB74295.1"/>
    </source>
</evidence>
<gene>
    <name evidence="1" type="ORF">OBRU01_03808</name>
</gene>
<keyword evidence="2" id="KW-1185">Reference proteome</keyword>
<dbReference type="EMBL" id="JTDY01001286">
    <property type="protein sequence ID" value="KOB74295.1"/>
    <property type="molecule type" value="Genomic_DNA"/>
</dbReference>